<comment type="caution">
    <text evidence="3">The sequence shown here is derived from an EMBL/GenBank/DDBJ whole genome shotgun (WGS) entry which is preliminary data.</text>
</comment>
<feature type="compositionally biased region" description="Basic and acidic residues" evidence="1">
    <location>
        <begin position="633"/>
        <end position="642"/>
    </location>
</feature>
<evidence type="ECO:0000313" key="4">
    <source>
        <dbReference type="Proteomes" id="UP000696280"/>
    </source>
</evidence>
<feature type="region of interest" description="Disordered" evidence="1">
    <location>
        <begin position="744"/>
        <end position="763"/>
    </location>
</feature>
<organism evidence="3 4">
    <name type="scientific">Hymenoscyphus fraxineus</name>
    <dbReference type="NCBI Taxonomy" id="746836"/>
    <lineage>
        <taxon>Eukaryota</taxon>
        <taxon>Fungi</taxon>
        <taxon>Dikarya</taxon>
        <taxon>Ascomycota</taxon>
        <taxon>Pezizomycotina</taxon>
        <taxon>Leotiomycetes</taxon>
        <taxon>Helotiales</taxon>
        <taxon>Helotiaceae</taxon>
        <taxon>Hymenoscyphus</taxon>
    </lineage>
</organism>
<dbReference type="InterPro" id="IPR036047">
    <property type="entry name" value="F-box-like_dom_sf"/>
</dbReference>
<feature type="compositionally biased region" description="Polar residues" evidence="1">
    <location>
        <begin position="417"/>
        <end position="430"/>
    </location>
</feature>
<evidence type="ECO:0000259" key="2">
    <source>
        <dbReference type="PROSITE" id="PS50181"/>
    </source>
</evidence>
<feature type="region of interest" description="Disordered" evidence="1">
    <location>
        <begin position="266"/>
        <end position="331"/>
    </location>
</feature>
<dbReference type="PROSITE" id="PS50181">
    <property type="entry name" value="FBOX"/>
    <property type="match status" value="1"/>
</dbReference>
<feature type="compositionally biased region" description="Low complexity" evidence="1">
    <location>
        <begin position="322"/>
        <end position="331"/>
    </location>
</feature>
<feature type="compositionally biased region" description="Low complexity" evidence="1">
    <location>
        <begin position="295"/>
        <end position="306"/>
    </location>
</feature>
<feature type="region of interest" description="Disordered" evidence="1">
    <location>
        <begin position="1033"/>
        <end position="1066"/>
    </location>
</feature>
<protein>
    <recommendedName>
        <fullName evidence="2">F-box domain-containing protein</fullName>
    </recommendedName>
</protein>
<feature type="domain" description="F-box" evidence="2">
    <location>
        <begin position="84"/>
        <end position="129"/>
    </location>
</feature>
<feature type="compositionally biased region" description="Acidic residues" evidence="1">
    <location>
        <begin position="395"/>
        <end position="405"/>
    </location>
</feature>
<feature type="region of interest" description="Disordered" evidence="1">
    <location>
        <begin position="37"/>
        <end position="82"/>
    </location>
</feature>
<dbReference type="Proteomes" id="UP000696280">
    <property type="component" value="Unassembled WGS sequence"/>
</dbReference>
<feature type="region of interest" description="Disordered" evidence="1">
    <location>
        <begin position="527"/>
        <end position="569"/>
    </location>
</feature>
<feature type="compositionally biased region" description="Low complexity" evidence="1">
    <location>
        <begin position="45"/>
        <end position="55"/>
    </location>
</feature>
<feature type="compositionally biased region" description="Pro residues" evidence="1">
    <location>
        <begin position="56"/>
        <end position="66"/>
    </location>
</feature>
<feature type="compositionally biased region" description="Pro residues" evidence="1">
    <location>
        <begin position="271"/>
        <end position="285"/>
    </location>
</feature>
<dbReference type="InterPro" id="IPR001810">
    <property type="entry name" value="F-box_dom"/>
</dbReference>
<dbReference type="SMART" id="SM00256">
    <property type="entry name" value="FBOX"/>
    <property type="match status" value="1"/>
</dbReference>
<name>A0A9N9PUY7_9HELO</name>
<feature type="compositionally biased region" description="Low complexity" evidence="1">
    <location>
        <begin position="535"/>
        <end position="547"/>
    </location>
</feature>
<accession>A0A9N9PUY7</accession>
<dbReference type="Pfam" id="PF00646">
    <property type="entry name" value="F-box"/>
    <property type="match status" value="1"/>
</dbReference>
<proteinExistence type="predicted"/>
<dbReference type="AlphaFoldDB" id="A0A9N9PUY7"/>
<gene>
    <name evidence="3" type="ORF">HYFRA_00002293</name>
</gene>
<reference evidence="3" key="1">
    <citation type="submission" date="2021-07" db="EMBL/GenBank/DDBJ databases">
        <authorList>
            <person name="Durling M."/>
        </authorList>
    </citation>
    <scope>NUCLEOTIDE SEQUENCE</scope>
</reference>
<feature type="compositionally biased region" description="Low complexity" evidence="1">
    <location>
        <begin position="67"/>
        <end position="80"/>
    </location>
</feature>
<feature type="compositionally biased region" description="Low complexity" evidence="1">
    <location>
        <begin position="618"/>
        <end position="630"/>
    </location>
</feature>
<dbReference type="SUPFAM" id="SSF81383">
    <property type="entry name" value="F-box domain"/>
    <property type="match status" value="1"/>
</dbReference>
<feature type="region of interest" description="Disordered" evidence="1">
    <location>
        <begin position="380"/>
        <end position="437"/>
    </location>
</feature>
<evidence type="ECO:0000256" key="1">
    <source>
        <dbReference type="SAM" id="MobiDB-lite"/>
    </source>
</evidence>
<evidence type="ECO:0000313" key="3">
    <source>
        <dbReference type="EMBL" id="CAG8960756.1"/>
    </source>
</evidence>
<sequence length="1104" mass="121208">MPALPRSSRRRGVIPVKKVHPDDIWRRAMRMMGLEPITTTNNKQSSTPVPASKAPAPAPSQAPPAIAPSTQPTQTSPTEPTMKKLTILDLPPETQKEIIQHADTTDLIALSLVSKHFRDLAAEELYRSFNIVFPDEDDTTTDSSFDVLASGLETFVSSEYDYAQYLREIILEPLSGGEKGERAYRFYMNESSSGRFMNTLFLMMLRKARSLETFSWDIRIELTRPVFKALHQIRSLQHLRIRMQPGHSTYQGPPAISASSVGQIASNPAPIHLPPPPPLGPPGFGPPSHNHPGASSIHYPSSSSNSFALGNKHASKSHSKTTKALLPALKKSPPTLSGFKNLKSLEILDMDTLDYVGELRACIRNSSSTLETLSLSFSETLAKKSRRPPVQEVHSDDDSEAEDEFGQIIPLGPANPAMQSSSGDGQSKITKAQEEKKKQEDVLQKIFGIATAKRPKPVPTIVKALDSEAKPKRIKDPQQNFIENLAPIAKKLMTHVEAGSDMKSESKAVLKMIEQAAQVYMENMGKTAQPVSDGSSPKPTPATSTTSIDGEDALMSGGASVDGPGLFDEPAKEQKTINADPGVSNPDDIDIEAPEADDLAAEIDSMAGDNEDGEDSTETSVEPTESSEPVELGDAKEEKPLEIDANQNEPTDNKEGGLMPRQVLLAQSVNLLEQSASLRSSHTKIKEEATLLKSQMEELREKMKNIEPTSVDYQILAQSEARFRKVSDRVMDLTRSIEELSMQVEETESEARSETGSKSSGKMSEYVRNTRGLSLTTLAIYLIPIKAQILSRGVDLNVLQNITLLNVGPQVSFWNILAKENAISPLPLNKIYTDNVTLPFLGFIHQLDSVTELLLLEKQKGRVETTAAKTTVSIEHIRKALRKHVGSLKVLMIRHDSGADWDLNVKATMMLCQQATELEELSVTFGPKVVHTLLQFISGLTSLRALHTNYFRQEDQCQWVRNNFGKFLIDTVSQNPQMKLEYLALDQSVERLVRRSKEKPLKKIFDKKGKGKAKSSDNAKALAEMILGPSGTWPDGGAINNGGQSGINMPGNDDWQLSSDEEEDANAGPIVGKLGLRVETIDGVRFCDVPDVRIFEKDVVGGRL</sequence>
<dbReference type="OrthoDB" id="4200124at2759"/>
<feature type="region of interest" description="Disordered" evidence="1">
    <location>
        <begin position="606"/>
        <end position="657"/>
    </location>
</feature>
<dbReference type="EMBL" id="CAJVRL010000103">
    <property type="protein sequence ID" value="CAG8960756.1"/>
    <property type="molecule type" value="Genomic_DNA"/>
</dbReference>
<keyword evidence="4" id="KW-1185">Reference proteome</keyword>